<name>A0ACC5ZUA8_9RHOB</name>
<reference evidence="1" key="1">
    <citation type="submission" date="2022-06" db="EMBL/GenBank/DDBJ databases">
        <title>Lutimaribacter sp. EGI FJ00013, a novel bacterium isolated from a salt lake sediment enrichment.</title>
        <authorList>
            <person name="Gao L."/>
            <person name="Fang B.-Z."/>
            <person name="Li W.-J."/>
        </authorList>
    </citation>
    <scope>NUCLEOTIDE SEQUENCE</scope>
    <source>
        <strain evidence="1">EGI FJ00013</strain>
    </source>
</reference>
<protein>
    <submittedName>
        <fullName evidence="1">ATP-grasp domain-containing protein</fullName>
    </submittedName>
</protein>
<evidence type="ECO:0000313" key="2">
    <source>
        <dbReference type="Proteomes" id="UP001203036"/>
    </source>
</evidence>
<gene>
    <name evidence="1" type="ORF">M8744_05820</name>
</gene>
<dbReference type="EMBL" id="JAMQGO010000002">
    <property type="protein sequence ID" value="MCM2561657.1"/>
    <property type="molecule type" value="Genomic_DNA"/>
</dbReference>
<proteinExistence type="predicted"/>
<organism evidence="1 2">
    <name type="scientific">Lutimaribacter degradans</name>
    <dbReference type="NCBI Taxonomy" id="2945989"/>
    <lineage>
        <taxon>Bacteria</taxon>
        <taxon>Pseudomonadati</taxon>
        <taxon>Pseudomonadota</taxon>
        <taxon>Alphaproteobacteria</taxon>
        <taxon>Rhodobacterales</taxon>
        <taxon>Roseobacteraceae</taxon>
        <taxon>Lutimaribacter</taxon>
    </lineage>
</organism>
<dbReference type="Proteomes" id="UP001203036">
    <property type="component" value="Unassembled WGS sequence"/>
</dbReference>
<evidence type="ECO:0000313" key="1">
    <source>
        <dbReference type="EMBL" id="MCM2561657.1"/>
    </source>
</evidence>
<accession>A0ACC5ZUA8</accession>
<sequence>MKRVLVANRGEIACRVIRAAQKLGMEAVAVYSDADAEAMHVGMADAAVRIGPPAAAESYLRQDAILAAARETGADAIHPGYGFMAENADFARAVMDAGLTWVGPRPETIEAMGDKQRARDLAQKAGVPVASGSDRLQPGSLDGLEQMAEAVGYPLLVKAAAGGGGIGMRRVDSVETLRKTVEATQSMAERSFGDGSVYLERFIPKARHIEIQVFGLGNGQAVHLFERDCSLQRRFQKIIEESPAPGFPAEAVAGMAESARALAASQNYTGAGTVEFVADAETGEYFFLEMNTRIQVEHPVTEMVTGCDLVGLQLRLAAGEKLNNALDSVSSSGVAVECRLYAENPAKNFLPSPGELSVFDLPQGMPGIRIDAGVRAGDTITPYYDPMIAKFIAWGEDRNIAIDRLRDALEATRVEGPATNREFLIAVLNDPDFRAGAIWTGFVEERRKSLVA</sequence>
<comment type="caution">
    <text evidence="1">The sequence shown here is derived from an EMBL/GenBank/DDBJ whole genome shotgun (WGS) entry which is preliminary data.</text>
</comment>
<keyword evidence="2" id="KW-1185">Reference proteome</keyword>